<evidence type="ECO:0000313" key="4">
    <source>
        <dbReference type="EMBL" id="CAB4216948.1"/>
    </source>
</evidence>
<evidence type="ECO:0000313" key="1">
    <source>
        <dbReference type="EMBL" id="CAB4186182.1"/>
    </source>
</evidence>
<accession>A0A6J5SN66</accession>
<dbReference type="EMBL" id="LR797090">
    <property type="protein sequence ID" value="CAB4186182.1"/>
    <property type="molecule type" value="Genomic_DNA"/>
</dbReference>
<dbReference type="EMBL" id="LR798425">
    <property type="protein sequence ID" value="CAB5231033.1"/>
    <property type="molecule type" value="Genomic_DNA"/>
</dbReference>
<reference evidence="4" key="1">
    <citation type="submission" date="2020-05" db="EMBL/GenBank/DDBJ databases">
        <authorList>
            <person name="Chiriac C."/>
            <person name="Salcher M."/>
            <person name="Ghai R."/>
            <person name="Kavagutti S V."/>
        </authorList>
    </citation>
    <scope>NUCLEOTIDE SEQUENCE</scope>
</reference>
<dbReference type="EMBL" id="LR797206">
    <property type="protein sequence ID" value="CAB4194206.1"/>
    <property type="molecule type" value="Genomic_DNA"/>
</dbReference>
<proteinExistence type="predicted"/>
<evidence type="ECO:0000313" key="3">
    <source>
        <dbReference type="EMBL" id="CAB4194206.1"/>
    </source>
</evidence>
<dbReference type="EMBL" id="LR797442">
    <property type="protein sequence ID" value="CAB4216948.1"/>
    <property type="molecule type" value="Genomic_DNA"/>
</dbReference>
<name>A0A6J5SN66_9CAUD</name>
<evidence type="ECO:0000313" key="5">
    <source>
        <dbReference type="EMBL" id="CAB5231033.1"/>
    </source>
</evidence>
<dbReference type="EMBL" id="LR797142">
    <property type="protein sequence ID" value="CAB4189611.1"/>
    <property type="molecule type" value="Genomic_DNA"/>
</dbReference>
<protein>
    <submittedName>
        <fullName evidence="4">Uncharacterized protein</fullName>
    </submittedName>
</protein>
<sequence length="86" mass="9931">MKASKKALLDAKSKVKAEWAIVKELGNRRIKMQEMAIEIANLRRERDEARHLHCQMSAQFLYKSVHLDTAKEVAASKGWDCYKETP</sequence>
<evidence type="ECO:0000313" key="2">
    <source>
        <dbReference type="EMBL" id="CAB4189611.1"/>
    </source>
</evidence>
<organism evidence="4">
    <name type="scientific">uncultured Caudovirales phage</name>
    <dbReference type="NCBI Taxonomy" id="2100421"/>
    <lineage>
        <taxon>Viruses</taxon>
        <taxon>Duplodnaviria</taxon>
        <taxon>Heunggongvirae</taxon>
        <taxon>Uroviricota</taxon>
        <taxon>Caudoviricetes</taxon>
        <taxon>Peduoviridae</taxon>
        <taxon>Maltschvirus</taxon>
        <taxon>Maltschvirus maltsch</taxon>
    </lineage>
</organism>
<gene>
    <name evidence="1" type="ORF">UFOVP1137_19</name>
    <name evidence="2" type="ORF">UFOVP1199_7</name>
    <name evidence="3" type="ORF">UFOVP1257_10</name>
    <name evidence="4" type="ORF">UFOVP1498_4</name>
    <name evidence="5" type="ORF">UFOVP1587_18</name>
</gene>